<sequence>MEEDYKPDVQSQRRINPKIHEVIKKEVTKLLDAGMIYPISDSSWVSPIHCVPKKGGITVVENENNELIPTRLVTSWHVCIDYQKLNDATRKDHFPLPLMDQMLERLVGNEFYCLLDGFSGYFQILINSPDHEKTTFTCPYRTFAYQIMPFGLCNAPWRFQRCMVAIFHDMIEKTIKVFIDDFLVFGDLFFSCLSHLDIMLQRCEDTNLVLNWEKCHFMVKEGIVLGHKISKNRLEVDQAKVDVIAKLPHPTTVKVLGVFLDMPVFTEDLSKTFLRLLDLKSMLSLSYLIQRQ</sequence>
<gene>
    <name evidence="2" type="ORF">Tci_031987</name>
</gene>
<keyword evidence="2" id="KW-0548">Nucleotidyltransferase</keyword>
<keyword evidence="2" id="KW-0808">Transferase</keyword>
<dbReference type="SUPFAM" id="SSF56672">
    <property type="entry name" value="DNA/RNA polymerases"/>
    <property type="match status" value="1"/>
</dbReference>
<dbReference type="Gene3D" id="3.30.70.270">
    <property type="match status" value="1"/>
</dbReference>
<comment type="caution">
    <text evidence="2">The sequence shown here is derived from an EMBL/GenBank/DDBJ whole genome shotgun (WGS) entry which is preliminary data.</text>
</comment>
<dbReference type="InterPro" id="IPR053134">
    <property type="entry name" value="RNA-dir_DNA_polymerase"/>
</dbReference>
<evidence type="ECO:0000313" key="2">
    <source>
        <dbReference type="EMBL" id="GEU60009.1"/>
    </source>
</evidence>
<dbReference type="PANTHER" id="PTHR24559:SF444">
    <property type="entry name" value="REVERSE TRANSCRIPTASE DOMAIN-CONTAINING PROTEIN"/>
    <property type="match status" value="1"/>
</dbReference>
<dbReference type="PANTHER" id="PTHR24559">
    <property type="entry name" value="TRANSPOSON TY3-I GAG-POL POLYPROTEIN"/>
    <property type="match status" value="1"/>
</dbReference>
<dbReference type="EMBL" id="BKCJ010004267">
    <property type="protein sequence ID" value="GEU60009.1"/>
    <property type="molecule type" value="Genomic_DNA"/>
</dbReference>
<dbReference type="InterPro" id="IPR043128">
    <property type="entry name" value="Rev_trsase/Diguanyl_cyclase"/>
</dbReference>
<accession>A0A6L2LFX6</accession>
<evidence type="ECO:0000259" key="1">
    <source>
        <dbReference type="Pfam" id="PF00078"/>
    </source>
</evidence>
<dbReference type="InterPro" id="IPR000477">
    <property type="entry name" value="RT_dom"/>
</dbReference>
<dbReference type="AlphaFoldDB" id="A0A6L2LFX6"/>
<proteinExistence type="predicted"/>
<protein>
    <submittedName>
        <fullName evidence="2">Reverse transcriptase domain-containing protein</fullName>
    </submittedName>
</protein>
<feature type="domain" description="Reverse transcriptase" evidence="1">
    <location>
        <begin position="73"/>
        <end position="229"/>
    </location>
</feature>
<name>A0A6L2LFX6_TANCI</name>
<dbReference type="Gene3D" id="3.10.10.10">
    <property type="entry name" value="HIV Type 1 Reverse Transcriptase, subunit A, domain 1"/>
    <property type="match status" value="1"/>
</dbReference>
<dbReference type="CDD" id="cd01647">
    <property type="entry name" value="RT_LTR"/>
    <property type="match status" value="1"/>
</dbReference>
<dbReference type="InterPro" id="IPR043502">
    <property type="entry name" value="DNA/RNA_pol_sf"/>
</dbReference>
<dbReference type="Pfam" id="PF00078">
    <property type="entry name" value="RVT_1"/>
    <property type="match status" value="1"/>
</dbReference>
<reference evidence="2" key="1">
    <citation type="journal article" date="2019" name="Sci. Rep.">
        <title>Draft genome of Tanacetum cinerariifolium, the natural source of mosquito coil.</title>
        <authorList>
            <person name="Yamashiro T."/>
            <person name="Shiraishi A."/>
            <person name="Satake H."/>
            <person name="Nakayama K."/>
        </authorList>
    </citation>
    <scope>NUCLEOTIDE SEQUENCE</scope>
</reference>
<dbReference type="GO" id="GO:0003964">
    <property type="term" value="F:RNA-directed DNA polymerase activity"/>
    <property type="evidence" value="ECO:0007669"/>
    <property type="project" value="UniProtKB-KW"/>
</dbReference>
<keyword evidence="2" id="KW-0695">RNA-directed DNA polymerase</keyword>
<organism evidence="2">
    <name type="scientific">Tanacetum cinerariifolium</name>
    <name type="common">Dalmatian daisy</name>
    <name type="synonym">Chrysanthemum cinerariifolium</name>
    <dbReference type="NCBI Taxonomy" id="118510"/>
    <lineage>
        <taxon>Eukaryota</taxon>
        <taxon>Viridiplantae</taxon>
        <taxon>Streptophyta</taxon>
        <taxon>Embryophyta</taxon>
        <taxon>Tracheophyta</taxon>
        <taxon>Spermatophyta</taxon>
        <taxon>Magnoliopsida</taxon>
        <taxon>eudicotyledons</taxon>
        <taxon>Gunneridae</taxon>
        <taxon>Pentapetalae</taxon>
        <taxon>asterids</taxon>
        <taxon>campanulids</taxon>
        <taxon>Asterales</taxon>
        <taxon>Asteraceae</taxon>
        <taxon>Asteroideae</taxon>
        <taxon>Anthemideae</taxon>
        <taxon>Anthemidinae</taxon>
        <taxon>Tanacetum</taxon>
    </lineage>
</organism>